<evidence type="ECO:0000256" key="9">
    <source>
        <dbReference type="ARBA" id="ARBA00022853"/>
    </source>
</evidence>
<dbReference type="InterPro" id="IPR000620">
    <property type="entry name" value="EamA_dom"/>
</dbReference>
<dbReference type="GO" id="GO:0006325">
    <property type="term" value="P:chromatin organization"/>
    <property type="evidence" value="ECO:0007669"/>
    <property type="project" value="UniProtKB-KW"/>
</dbReference>
<dbReference type="EMBL" id="JAWRVI010000002">
    <property type="protein sequence ID" value="KAK4095071.1"/>
    <property type="molecule type" value="Genomic_DNA"/>
</dbReference>
<evidence type="ECO:0000256" key="3">
    <source>
        <dbReference type="ARBA" id="ARBA00012551"/>
    </source>
</evidence>
<keyword evidence="6" id="KW-0378">Hydrolase</keyword>
<evidence type="ECO:0000256" key="6">
    <source>
        <dbReference type="ARBA" id="ARBA00022801"/>
    </source>
</evidence>
<dbReference type="Proteomes" id="UP000245956">
    <property type="component" value="Unassembled WGS sequence"/>
</dbReference>
<comment type="catalytic activity">
    <reaction evidence="15">
        <text>ATP + H2O = ADP + phosphate + H(+)</text>
        <dbReference type="Rhea" id="RHEA:13065"/>
        <dbReference type="ChEBI" id="CHEBI:15377"/>
        <dbReference type="ChEBI" id="CHEBI:15378"/>
        <dbReference type="ChEBI" id="CHEBI:30616"/>
        <dbReference type="ChEBI" id="CHEBI:43474"/>
        <dbReference type="ChEBI" id="CHEBI:456216"/>
        <dbReference type="EC" id="3.6.4.12"/>
    </reaction>
</comment>
<evidence type="ECO:0000313" key="23">
    <source>
        <dbReference type="Proteomes" id="UP001287286"/>
    </source>
</evidence>
<evidence type="ECO:0000256" key="8">
    <source>
        <dbReference type="ARBA" id="ARBA00022840"/>
    </source>
</evidence>
<feature type="region of interest" description="Disordered" evidence="17">
    <location>
        <begin position="552"/>
        <end position="619"/>
    </location>
</feature>
<dbReference type="Gene3D" id="1.10.8.60">
    <property type="match status" value="1"/>
</dbReference>
<feature type="region of interest" description="Disordered" evidence="17">
    <location>
        <begin position="1"/>
        <end position="61"/>
    </location>
</feature>
<accession>A0A2U3EHM0</accession>
<reference evidence="20 23" key="4">
    <citation type="journal article" date="2024" name="Microbiol. Resour. Announc.">
        <title>Genome annotations for the ascomycete fungi Trichoderma harzianum, Trichoderma aggressivum, and Purpureocillium lilacinum.</title>
        <authorList>
            <person name="Beijen E.P.W."/>
            <person name="Ohm R.A."/>
        </authorList>
    </citation>
    <scope>NUCLEOTIDE SEQUENCE [LARGE SCALE GENOMIC DNA]</scope>
    <source>
        <strain evidence="20 23">CBS 150709</strain>
    </source>
</reference>
<evidence type="ECO:0000256" key="10">
    <source>
        <dbReference type="ARBA" id="ARBA00023015"/>
    </source>
</evidence>
<dbReference type="Proteomes" id="UP001287286">
    <property type="component" value="Unassembled WGS sequence"/>
</dbReference>
<keyword evidence="4" id="KW-0547">Nucleotide-binding</keyword>
<feature type="transmembrane region" description="Helical" evidence="18">
    <location>
        <begin position="242"/>
        <end position="261"/>
    </location>
</feature>
<keyword evidence="7" id="KW-0347">Helicase</keyword>
<keyword evidence="10" id="KW-0805">Transcription regulation</keyword>
<comment type="caution">
    <text evidence="21">The sequence shown here is derived from an EMBL/GenBank/DDBJ whole genome shotgun (WGS) entry which is preliminary data.</text>
</comment>
<reference evidence="20" key="3">
    <citation type="submission" date="2023-11" db="EMBL/GenBank/DDBJ databases">
        <authorList>
            <person name="Beijen E."/>
            <person name="Ohm R.A."/>
        </authorList>
    </citation>
    <scope>NUCLEOTIDE SEQUENCE</scope>
    <source>
        <strain evidence="20">CBS 150709</strain>
    </source>
</reference>
<evidence type="ECO:0000256" key="13">
    <source>
        <dbReference type="ARBA" id="ARBA00023204"/>
    </source>
</evidence>
<dbReference type="AlphaFoldDB" id="A0A2U3EHM0"/>
<keyword evidence="13" id="KW-0234">DNA repair</keyword>
<dbReference type="InterPro" id="IPR042487">
    <property type="entry name" value="RuvBL1/2_DNA/RNA_bd_dom"/>
</dbReference>
<evidence type="ECO:0000313" key="21">
    <source>
        <dbReference type="EMBL" id="PWI74016.1"/>
    </source>
</evidence>
<evidence type="ECO:0000256" key="2">
    <source>
        <dbReference type="ARBA" id="ARBA00007519"/>
    </source>
</evidence>
<gene>
    <name evidence="21" type="ORF">PCL_09292</name>
    <name evidence="20" type="ORF">Purlil1_767</name>
</gene>
<feature type="compositionally biased region" description="Basic and acidic residues" evidence="17">
    <location>
        <begin position="48"/>
        <end position="61"/>
    </location>
</feature>
<keyword evidence="18" id="KW-0472">Membrane</keyword>
<evidence type="ECO:0000256" key="7">
    <source>
        <dbReference type="ARBA" id="ARBA00022806"/>
    </source>
</evidence>
<keyword evidence="14" id="KW-0539">Nucleus</keyword>
<dbReference type="PANTHER" id="PTHR11093">
    <property type="entry name" value="RUVB-RELATED REPTIN AND PONTIN"/>
    <property type="match status" value="1"/>
</dbReference>
<evidence type="ECO:0000256" key="12">
    <source>
        <dbReference type="ARBA" id="ARBA00023163"/>
    </source>
</evidence>
<dbReference type="Pfam" id="PF17856">
    <property type="entry name" value="TIP49_C"/>
    <property type="match status" value="1"/>
</dbReference>
<dbReference type="GO" id="GO:0016787">
    <property type="term" value="F:hydrolase activity"/>
    <property type="evidence" value="ECO:0007669"/>
    <property type="project" value="UniProtKB-KW"/>
</dbReference>
<keyword evidence="23" id="KW-1185">Reference proteome</keyword>
<reference evidence="21" key="1">
    <citation type="submission" date="2015-05" db="EMBL/GenBank/DDBJ databases">
        <authorList>
            <person name="Wang D.B."/>
            <person name="Wang M."/>
        </authorList>
    </citation>
    <scope>NUCLEOTIDE SEQUENCE</scope>
    <source>
        <strain evidence="21">36-1</strain>
    </source>
</reference>
<dbReference type="InterPro" id="IPR037185">
    <property type="entry name" value="EmrE-like"/>
</dbReference>
<protein>
    <recommendedName>
        <fullName evidence="16">RuvB-like helicase 1</fullName>
        <ecNumber evidence="3">3.6.4.12</ecNumber>
    </recommendedName>
</protein>
<sequence length="1084" mass="117536">MEEPEPNGGRPPSGAEMRPARQSPKASRPEYDDDNARETQQQQHPLHHRDLSPDMRGRDNKALHPTAAEHFRHLSLSPAPSGRLSPAPHGSYNPAHGQPFQPYKQSSWARFWDRNKPAILVALSQLFGASMNLSARLLELEGEGMHPVQVLLLRQSLTSICCLTYMWWMQVPDFPIGKREIRWLLVARGFTGFFGIFGMWYSMMYLPLADATVITFLAPGVAGFVCWFLLREPFTRIEQLATVVALLGVVLIAQPAALFSGGTSSSTGGDDHSTTEPPEQGLPGADHQTTAQERLVAVGVALLGVLGAAGAFTTLRSIGKRAHPLISVNFFGMTCTVICVVTLCAAPQLDVGQPALRWITPTSPKQWFLLLALGALGFVMQYLLTAGLAADKSNRANAMVYTHMLFAVAFDRWVFGHRMGVMSFLGCALILGSAIGVVFMKKPPSPPKVEDVERQNNVSGEAEGSPMLMGVGGNAESVHLERMRKSSPSLRDTTCVTTMIHRSMGVIILTNSGVWCILVAKICEQRDRSRAFALSRDSKWAAVLAPPASRARASACTARLGSNGKTSRSRTLARPSPASSPLHETRNSPDGEHIAADGIRENCPLQPHRKPGLDSTSGSVTAETANMVQISEVKGNKRDNRTAAHTHIKGLGLRSDGRAETQAGGFVGQASARESCGVVVDLIRAHKMAGRGVLLAGGPGTGKTALALAISQELGTKIPFCPIVGSEIYSTEVKKTEMLMENFRRAIGLKVRETKEVYEGEVTELTPEEAENPLGGYGKTISTLLIGLKSAKGQKKLRLDPSIYEAIQKERVTVGDVIYIEANTGACKRVGRSDAYATEFDLEAEEYVPIPKGEVHKKKEIVQDVTLHDLDVANARPQGGQDIMSMMGQLMKPKMTEITEKLRAEINKVVSKYIDQGVAELVPGVLFIDEAHMLDVECFTYLNRALESPISPIVVLASNRGMCTIRGTDDIVAAHGIPTDFLARLLIIPTAPYQADEIKKIVRIRASTEGVSISDAAIDKISDHGVRISLRYCLQLLTPASILAKANGRSQIDIADVAECEDLFLDARRSAALLSTEAGRGYLS</sequence>
<dbReference type="InterPro" id="IPR041048">
    <property type="entry name" value="RuvB-like_C"/>
</dbReference>
<evidence type="ECO:0000313" key="22">
    <source>
        <dbReference type="Proteomes" id="UP000245956"/>
    </source>
</evidence>
<dbReference type="FunFam" id="2.40.50.360:FF:000001">
    <property type="entry name" value="RuvB-like helicase"/>
    <property type="match status" value="1"/>
</dbReference>
<feature type="domain" description="AAA+ ATPase" evidence="19">
    <location>
        <begin position="689"/>
        <end position="978"/>
    </location>
</feature>
<feature type="compositionally biased region" description="Basic and acidic residues" evidence="17">
    <location>
        <begin position="583"/>
        <end position="600"/>
    </location>
</feature>
<evidence type="ECO:0000256" key="4">
    <source>
        <dbReference type="ARBA" id="ARBA00022741"/>
    </source>
</evidence>
<feature type="transmembrane region" description="Helical" evidence="18">
    <location>
        <begin position="327"/>
        <end position="346"/>
    </location>
</feature>
<dbReference type="FunFam" id="1.10.8.60:FF:000010">
    <property type="entry name" value="RuvB-like helicase"/>
    <property type="match status" value="1"/>
</dbReference>
<dbReference type="SUPFAM" id="SSF52540">
    <property type="entry name" value="P-loop containing nucleoside triphosphate hydrolases"/>
    <property type="match status" value="1"/>
</dbReference>
<name>A0A2U3EHM0_PURLI</name>
<dbReference type="GO" id="GO:0016020">
    <property type="term" value="C:membrane"/>
    <property type="evidence" value="ECO:0007669"/>
    <property type="project" value="InterPro"/>
</dbReference>
<keyword evidence="12" id="KW-0804">Transcription</keyword>
<dbReference type="GO" id="GO:0006281">
    <property type="term" value="P:DNA repair"/>
    <property type="evidence" value="ECO:0007669"/>
    <property type="project" value="UniProtKB-KW"/>
</dbReference>
<comment type="similarity">
    <text evidence="2">Belongs to the RuvB family.</text>
</comment>
<organism evidence="21 22">
    <name type="scientific">Purpureocillium lilacinum</name>
    <name type="common">Paecilomyces lilacinus</name>
    <dbReference type="NCBI Taxonomy" id="33203"/>
    <lineage>
        <taxon>Eukaryota</taxon>
        <taxon>Fungi</taxon>
        <taxon>Dikarya</taxon>
        <taxon>Ascomycota</taxon>
        <taxon>Pezizomycotina</taxon>
        <taxon>Sordariomycetes</taxon>
        <taxon>Hypocreomycetidae</taxon>
        <taxon>Hypocreales</taxon>
        <taxon>Ophiocordycipitaceae</taxon>
        <taxon>Purpureocillium</taxon>
    </lineage>
</organism>
<evidence type="ECO:0000256" key="5">
    <source>
        <dbReference type="ARBA" id="ARBA00022763"/>
    </source>
</evidence>
<dbReference type="EC" id="3.6.4.12" evidence="3"/>
<feature type="transmembrane region" description="Helical" evidence="18">
    <location>
        <begin position="295"/>
        <end position="315"/>
    </location>
</feature>
<evidence type="ECO:0000256" key="18">
    <source>
        <dbReference type="SAM" id="Phobius"/>
    </source>
</evidence>
<dbReference type="SMART" id="SM00382">
    <property type="entry name" value="AAA"/>
    <property type="match status" value="1"/>
</dbReference>
<dbReference type="Pfam" id="PF00892">
    <property type="entry name" value="EamA"/>
    <property type="match status" value="2"/>
</dbReference>
<evidence type="ECO:0000256" key="16">
    <source>
        <dbReference type="ARBA" id="ARBA00073456"/>
    </source>
</evidence>
<evidence type="ECO:0000259" key="19">
    <source>
        <dbReference type="SMART" id="SM00382"/>
    </source>
</evidence>
<proteinExistence type="inferred from homology"/>
<evidence type="ECO:0000256" key="17">
    <source>
        <dbReference type="SAM" id="MobiDB-lite"/>
    </source>
</evidence>
<dbReference type="GO" id="GO:0000812">
    <property type="term" value="C:Swr1 complex"/>
    <property type="evidence" value="ECO:0007669"/>
    <property type="project" value="UniProtKB-ARBA"/>
</dbReference>
<feature type="transmembrane region" description="Helical" evidence="18">
    <location>
        <begin position="366"/>
        <end position="384"/>
    </location>
</feature>
<feature type="region of interest" description="Disordered" evidence="17">
    <location>
        <begin position="261"/>
        <end position="286"/>
    </location>
</feature>
<comment type="subcellular location">
    <subcellularLocation>
        <location evidence="1">Nucleus</location>
    </subcellularLocation>
</comment>
<keyword evidence="18" id="KW-0812">Transmembrane</keyword>
<feature type="transmembrane region" description="Helical" evidence="18">
    <location>
        <begin position="181"/>
        <end position="201"/>
    </location>
</feature>
<dbReference type="EMBL" id="LCWV01000004">
    <property type="protein sequence ID" value="PWI74016.1"/>
    <property type="molecule type" value="Genomic_DNA"/>
</dbReference>
<keyword evidence="5" id="KW-0227">DNA damage</keyword>
<dbReference type="InterPro" id="IPR027238">
    <property type="entry name" value="RuvB-like"/>
</dbReference>
<keyword evidence="9" id="KW-0156">Chromatin regulator</keyword>
<evidence type="ECO:0000256" key="15">
    <source>
        <dbReference type="ARBA" id="ARBA00047995"/>
    </source>
</evidence>
<feature type="transmembrane region" description="Helical" evidence="18">
    <location>
        <begin position="421"/>
        <end position="440"/>
    </location>
</feature>
<dbReference type="GO" id="GO:0031011">
    <property type="term" value="C:Ino80 complex"/>
    <property type="evidence" value="ECO:0007669"/>
    <property type="project" value="UniProtKB-ARBA"/>
</dbReference>
<evidence type="ECO:0000256" key="11">
    <source>
        <dbReference type="ARBA" id="ARBA00023159"/>
    </source>
</evidence>
<dbReference type="InterPro" id="IPR027417">
    <property type="entry name" value="P-loop_NTPase"/>
</dbReference>
<evidence type="ECO:0000256" key="14">
    <source>
        <dbReference type="ARBA" id="ARBA00023242"/>
    </source>
</evidence>
<reference evidence="21 22" key="2">
    <citation type="journal article" date="2016" name="Front. Microbiol.">
        <title>Genome and transcriptome sequences reveal the specific parasitism of the nematophagous Purpureocillium lilacinum 36-1.</title>
        <authorList>
            <person name="Xie J."/>
            <person name="Li S."/>
            <person name="Mo C."/>
            <person name="Xiao X."/>
            <person name="Peng D."/>
            <person name="Wang G."/>
            <person name="Xiao Y."/>
        </authorList>
    </citation>
    <scope>NUCLEOTIDE SEQUENCE [LARGE SCALE GENOMIC DNA]</scope>
    <source>
        <strain evidence="21 22">36-1</strain>
    </source>
</reference>
<dbReference type="Gene3D" id="2.40.50.360">
    <property type="entry name" value="RuvB-like helicase, domain II"/>
    <property type="match status" value="1"/>
</dbReference>
<evidence type="ECO:0000313" key="20">
    <source>
        <dbReference type="EMBL" id="KAK4095071.1"/>
    </source>
</evidence>
<dbReference type="GO" id="GO:0003678">
    <property type="term" value="F:DNA helicase activity"/>
    <property type="evidence" value="ECO:0007669"/>
    <property type="project" value="UniProtKB-EC"/>
</dbReference>
<dbReference type="GO" id="GO:0005524">
    <property type="term" value="F:ATP binding"/>
    <property type="evidence" value="ECO:0007669"/>
    <property type="project" value="UniProtKB-KW"/>
</dbReference>
<keyword evidence="18" id="KW-1133">Transmembrane helix</keyword>
<evidence type="ECO:0000256" key="1">
    <source>
        <dbReference type="ARBA" id="ARBA00004123"/>
    </source>
</evidence>
<dbReference type="SUPFAM" id="SSF103481">
    <property type="entry name" value="Multidrug resistance efflux transporter EmrE"/>
    <property type="match status" value="2"/>
</dbReference>
<keyword evidence="11" id="KW-0010">Activator</keyword>
<keyword evidence="8" id="KW-0067">ATP-binding</keyword>
<dbReference type="InterPro" id="IPR010339">
    <property type="entry name" value="TIP49_P-loop"/>
</dbReference>
<dbReference type="Gene3D" id="3.40.50.300">
    <property type="entry name" value="P-loop containing nucleotide triphosphate hydrolases"/>
    <property type="match status" value="1"/>
</dbReference>
<feature type="compositionally biased region" description="Basic and acidic residues" evidence="17">
    <location>
        <begin position="27"/>
        <end position="37"/>
    </location>
</feature>
<feature type="region of interest" description="Disordered" evidence="17">
    <location>
        <begin position="76"/>
        <end position="99"/>
    </location>
</feature>
<feature type="transmembrane region" description="Helical" evidence="18">
    <location>
        <begin position="213"/>
        <end position="230"/>
    </location>
</feature>
<dbReference type="Pfam" id="PF06068">
    <property type="entry name" value="TIP49"/>
    <property type="match status" value="1"/>
</dbReference>
<dbReference type="InterPro" id="IPR003593">
    <property type="entry name" value="AAA+_ATPase"/>
</dbReference>